<dbReference type="AlphaFoldDB" id="W7XKJ4"/>
<dbReference type="RefSeq" id="XP_012650872.1">
    <property type="nucleotide sequence ID" value="XM_012795418.1"/>
</dbReference>
<keyword evidence="3" id="KW-1185">Reference proteome</keyword>
<feature type="transmembrane region" description="Helical" evidence="1">
    <location>
        <begin position="197"/>
        <end position="220"/>
    </location>
</feature>
<sequence length="327" mass="39962">MSKYFLVHQCFYISILNVLVRLVSILSFLYFTSIILVQNIIFLLLFLIKLILIQLGKNFFICDYRFRNILKQLYLILIHNKLFQLIDFQQFFYHIHQIQVIIQLFDAIIYDFFLPFYSSKWPKEILQVFNNTQTHVTSFFFQQFFKFFIRKRFILFQLFFFVLTLFNQVLRLVFHLTLFLTISHGNKFFLYNLAQNFYTALCLSVSLRRNSLLLIIIFMFQKQLLLRLCRDLGYIFNLIKVNLFCLFLDLYRRLYIYKRFQLSVLLMLYLFFLINFLINFKILSQLLVLTGIIITLSNTHFWLLKVINYFILMIHVFYLKIKSLVYN</sequence>
<dbReference type="Proteomes" id="UP000009168">
    <property type="component" value="Unassembled WGS sequence"/>
</dbReference>
<evidence type="ECO:0000313" key="2">
    <source>
        <dbReference type="EMBL" id="EWS76586.1"/>
    </source>
</evidence>
<keyword evidence="1 2" id="KW-0812">Transmembrane</keyword>
<reference evidence="3" key="1">
    <citation type="journal article" date="2006" name="PLoS Biol.">
        <title>Macronuclear genome sequence of the ciliate Tetrahymena thermophila, a model eukaryote.</title>
        <authorList>
            <person name="Eisen J.A."/>
            <person name="Coyne R.S."/>
            <person name="Wu M."/>
            <person name="Wu D."/>
            <person name="Thiagarajan M."/>
            <person name="Wortman J.R."/>
            <person name="Badger J.H."/>
            <person name="Ren Q."/>
            <person name="Amedeo P."/>
            <person name="Jones K.M."/>
            <person name="Tallon L.J."/>
            <person name="Delcher A.L."/>
            <person name="Salzberg S.L."/>
            <person name="Silva J.C."/>
            <person name="Haas B.J."/>
            <person name="Majoros W.H."/>
            <person name="Farzad M."/>
            <person name="Carlton J.M."/>
            <person name="Smith R.K. Jr."/>
            <person name="Garg J."/>
            <person name="Pearlman R.E."/>
            <person name="Karrer K.M."/>
            <person name="Sun L."/>
            <person name="Manning G."/>
            <person name="Elde N.C."/>
            <person name="Turkewitz A.P."/>
            <person name="Asai D.J."/>
            <person name="Wilkes D.E."/>
            <person name="Wang Y."/>
            <person name="Cai H."/>
            <person name="Collins K."/>
            <person name="Stewart B.A."/>
            <person name="Lee S.R."/>
            <person name="Wilamowska K."/>
            <person name="Weinberg Z."/>
            <person name="Ruzzo W.L."/>
            <person name="Wloga D."/>
            <person name="Gaertig J."/>
            <person name="Frankel J."/>
            <person name="Tsao C.-C."/>
            <person name="Gorovsky M.A."/>
            <person name="Keeling P.J."/>
            <person name="Waller R.F."/>
            <person name="Patron N.J."/>
            <person name="Cherry J.M."/>
            <person name="Stover N.A."/>
            <person name="Krieger C.J."/>
            <person name="del Toro C."/>
            <person name="Ryder H.F."/>
            <person name="Williamson S.C."/>
            <person name="Barbeau R.A."/>
            <person name="Hamilton E.P."/>
            <person name="Orias E."/>
        </authorList>
    </citation>
    <scope>NUCLEOTIDE SEQUENCE [LARGE SCALE GENOMIC DNA]</scope>
    <source>
        <strain evidence="3">SB210</strain>
    </source>
</reference>
<dbReference type="KEGG" id="tet:TTHERM_000415569"/>
<feature type="transmembrane region" description="Helical" evidence="1">
    <location>
        <begin position="12"/>
        <end position="34"/>
    </location>
</feature>
<keyword evidence="1" id="KW-0472">Membrane</keyword>
<proteinExistence type="predicted"/>
<evidence type="ECO:0000256" key="1">
    <source>
        <dbReference type="SAM" id="Phobius"/>
    </source>
</evidence>
<evidence type="ECO:0000313" key="3">
    <source>
        <dbReference type="Proteomes" id="UP000009168"/>
    </source>
</evidence>
<dbReference type="EMBL" id="GG662856">
    <property type="protein sequence ID" value="EWS76586.1"/>
    <property type="molecule type" value="Genomic_DNA"/>
</dbReference>
<protein>
    <submittedName>
        <fullName evidence="2">Transmembrane protein, putative</fullName>
    </submittedName>
</protein>
<organism evidence="2 3">
    <name type="scientific">Tetrahymena thermophila (strain SB210)</name>
    <dbReference type="NCBI Taxonomy" id="312017"/>
    <lineage>
        <taxon>Eukaryota</taxon>
        <taxon>Sar</taxon>
        <taxon>Alveolata</taxon>
        <taxon>Ciliophora</taxon>
        <taxon>Intramacronucleata</taxon>
        <taxon>Oligohymenophorea</taxon>
        <taxon>Hymenostomatida</taxon>
        <taxon>Tetrahymenina</taxon>
        <taxon>Tetrahymenidae</taxon>
        <taxon>Tetrahymena</taxon>
    </lineage>
</organism>
<feature type="transmembrane region" description="Helical" evidence="1">
    <location>
        <begin position="153"/>
        <end position="177"/>
    </location>
</feature>
<dbReference type="InParanoid" id="W7XKJ4"/>
<feature type="transmembrane region" description="Helical" evidence="1">
    <location>
        <begin position="40"/>
        <end position="61"/>
    </location>
</feature>
<dbReference type="GeneID" id="24438837"/>
<keyword evidence="1" id="KW-1133">Transmembrane helix</keyword>
<feature type="transmembrane region" description="Helical" evidence="1">
    <location>
        <begin position="301"/>
        <end position="321"/>
    </location>
</feature>
<name>W7XKJ4_TETTS</name>
<feature type="transmembrane region" description="Helical" evidence="1">
    <location>
        <begin position="260"/>
        <end position="280"/>
    </location>
</feature>
<gene>
    <name evidence="2" type="ORF">TTHERM_000415569</name>
</gene>
<accession>W7XKJ4</accession>
<feature type="transmembrane region" description="Helical" evidence="1">
    <location>
        <begin position="232"/>
        <end position="254"/>
    </location>
</feature>